<dbReference type="NCBIfam" id="NF006689">
    <property type="entry name" value="PRK09237.1"/>
    <property type="match status" value="1"/>
</dbReference>
<evidence type="ECO:0000256" key="2">
    <source>
        <dbReference type="PIRSR" id="PIRSR039004-2"/>
    </source>
</evidence>
<dbReference type="EMBL" id="JACHCB010000001">
    <property type="protein sequence ID" value="MBB6107534.1"/>
    <property type="molecule type" value="Genomic_DNA"/>
</dbReference>
<dbReference type="RefSeq" id="WP_076370111.1">
    <property type="nucleotide sequence ID" value="NZ_FTMG01000001.1"/>
</dbReference>
<dbReference type="InterPro" id="IPR020043">
    <property type="entry name" value="Deacetylase_Atu3266-like"/>
</dbReference>
<reference evidence="7 8" key="1">
    <citation type="submission" date="2020-08" db="EMBL/GenBank/DDBJ databases">
        <title>Genomic Encyclopedia of Type Strains, Phase IV (KMG-V): Genome sequencing to study the core and pangenomes of soil and plant-associated prokaryotes.</title>
        <authorList>
            <person name="Whitman W."/>
        </authorList>
    </citation>
    <scope>NUCLEOTIDE SEQUENCE [LARGE SCALE GENOMIC DNA]</scope>
    <source>
        <strain evidence="5 7">ANJLi2</strain>
        <strain evidence="6 8">MP601</strain>
    </source>
</reference>
<feature type="binding site" description="via carbamate group" evidence="1">
    <location>
        <position position="186"/>
    </location>
    <ligand>
        <name>Zn(2+)</name>
        <dbReference type="ChEBI" id="CHEBI:29105"/>
        <label>1</label>
    </ligand>
</feature>
<evidence type="ECO:0000313" key="8">
    <source>
        <dbReference type="Proteomes" id="UP000548326"/>
    </source>
</evidence>
<feature type="binding site" evidence="1">
    <location>
        <position position="242"/>
    </location>
    <ligand>
        <name>Zn(2+)</name>
        <dbReference type="ChEBI" id="CHEBI:29105"/>
        <label>2</label>
    </ligand>
</feature>
<dbReference type="PIRSF" id="PIRSF039004">
    <property type="entry name" value="ADE_EF_0837"/>
    <property type="match status" value="1"/>
</dbReference>
<evidence type="ECO:0000313" key="5">
    <source>
        <dbReference type="EMBL" id="MBB6107534.1"/>
    </source>
</evidence>
<feature type="chain" id="PRO_5044563052" evidence="3">
    <location>
        <begin position="22"/>
        <end position="426"/>
    </location>
</feature>
<feature type="domain" description="Amidohydrolase-related" evidence="4">
    <location>
        <begin position="290"/>
        <end position="380"/>
    </location>
</feature>
<dbReference type="GO" id="GO:0019213">
    <property type="term" value="F:deacetylase activity"/>
    <property type="evidence" value="ECO:0007669"/>
    <property type="project" value="InterPro"/>
</dbReference>
<evidence type="ECO:0000313" key="6">
    <source>
        <dbReference type="EMBL" id="MBB6126146.1"/>
    </source>
</evidence>
<dbReference type="OrthoDB" id="9797498at2"/>
<evidence type="ECO:0000313" key="7">
    <source>
        <dbReference type="Proteomes" id="UP000541583"/>
    </source>
</evidence>
<feature type="modified residue" description="N6-carboxylysine" evidence="2">
    <location>
        <position position="186"/>
    </location>
</feature>
<dbReference type="PANTHER" id="PTHR42717">
    <property type="entry name" value="DIHYDROOROTASE-RELATED"/>
    <property type="match status" value="1"/>
</dbReference>
<feature type="binding site" evidence="1">
    <location>
        <position position="305"/>
    </location>
    <ligand>
        <name>Zn(2+)</name>
        <dbReference type="ChEBI" id="CHEBI:29105"/>
        <label>1</label>
    </ligand>
</feature>
<keyword evidence="1" id="KW-0862">Zinc</keyword>
<keyword evidence="1" id="KW-0479">Metal-binding</keyword>
<dbReference type="Pfam" id="PF01979">
    <property type="entry name" value="Amidohydro_1"/>
    <property type="match status" value="1"/>
</dbReference>
<dbReference type="GO" id="GO:0004151">
    <property type="term" value="F:dihydroorotase activity"/>
    <property type="evidence" value="ECO:0007669"/>
    <property type="project" value="UniProtKB-EC"/>
</dbReference>
<accession>A0A1N6PLW2</accession>
<feature type="binding site" evidence="1">
    <location>
        <position position="86"/>
    </location>
    <ligand>
        <name>Zn(2+)</name>
        <dbReference type="ChEBI" id="CHEBI:29105"/>
        <label>1</label>
    </ligand>
</feature>
<gene>
    <name evidence="6" type="ORF">HDF22_000247</name>
    <name evidence="5" type="ORF">HDF23_000264</name>
</gene>
<keyword evidence="3" id="KW-0732">Signal</keyword>
<feature type="signal peptide" evidence="3">
    <location>
        <begin position="1"/>
        <end position="21"/>
    </location>
</feature>
<dbReference type="InterPro" id="IPR006680">
    <property type="entry name" value="Amidohydro-rel"/>
</dbReference>
<dbReference type="EMBL" id="JACHCA010000001">
    <property type="protein sequence ID" value="MBB6126146.1"/>
    <property type="molecule type" value="Genomic_DNA"/>
</dbReference>
<dbReference type="STRING" id="354630.SAMN05421821_101544"/>
<sequence>MQKRIFLVIAAMGLAITTIQAQSYNVVIKGGHVMDPKNNIDAEMDIAVKDGKIALVAKNINPKLGLQVVDATGMYVTPGLIDIHTHNFYGTEPDHQYENGNLALPPDGFTFRNGVTTVVDAGSSGWRTFPTFKAQTIDQSQTRVLAFINIVGEGMRGGYEQNSNDMDAKMAALTARRYRNFVVGFKVAHYEGHEWVAVDHAVEAGNMAGGLPVMIDFGGSNPPLSIEELFTKHLRPGDIFTHCFGQLDNREYIVDLATQKIKPFVWEARKRGIYFDVGYGGISFAFSQAIPAAKDGFFPNSISTDIHTGSMNNAMKDMLTTMSKFLNIGMDLYEVIRVSTSNPAKEIKHEELGNLSVGADADVAILSIRKGKFGLFDYTGYKITADKKLECEMTVRAGKIVYDLNGIATPIEAPRIPNNKSLARVQ</sequence>
<dbReference type="EC" id="3.5.2.3" evidence="6"/>
<feature type="binding site" description="via carbamate group" evidence="1">
    <location>
        <position position="186"/>
    </location>
    <ligand>
        <name>Zn(2+)</name>
        <dbReference type="ChEBI" id="CHEBI:29105"/>
        <label>2</label>
    </ligand>
</feature>
<keyword evidence="6" id="KW-0378">Hydrolase</keyword>
<dbReference type="InterPro" id="IPR032466">
    <property type="entry name" value="Metal_Hydrolase"/>
</dbReference>
<keyword evidence="7" id="KW-1185">Reference proteome</keyword>
<evidence type="ECO:0000256" key="1">
    <source>
        <dbReference type="PIRSR" id="PIRSR039004-1"/>
    </source>
</evidence>
<dbReference type="SUPFAM" id="SSF51338">
    <property type="entry name" value="Composite domain of metallo-dependent hydrolases"/>
    <property type="match status" value="1"/>
</dbReference>
<dbReference type="PANTHER" id="PTHR42717:SF1">
    <property type="entry name" value="IMIDAZOLONEPROPIONASE AND RELATED AMIDOHYDROLASES"/>
    <property type="match status" value="1"/>
</dbReference>
<dbReference type="InterPro" id="IPR011059">
    <property type="entry name" value="Metal-dep_hydrolase_composite"/>
</dbReference>
<name>A0A1N6PLW2_9SPHI</name>
<proteinExistence type="predicted"/>
<comment type="caution">
    <text evidence="6">The sequence shown here is derived from an EMBL/GenBank/DDBJ whole genome shotgun (WGS) entry which is preliminary data.</text>
</comment>
<protein>
    <submittedName>
        <fullName evidence="6">Dihydroorotase</fullName>
        <ecNumber evidence="6">3.5.2.3</ecNumber>
    </submittedName>
</protein>
<organism evidence="6 8">
    <name type="scientific">Mucilaginibacter lappiensis</name>
    <dbReference type="NCBI Taxonomy" id="354630"/>
    <lineage>
        <taxon>Bacteria</taxon>
        <taxon>Pseudomonadati</taxon>
        <taxon>Bacteroidota</taxon>
        <taxon>Sphingobacteriia</taxon>
        <taxon>Sphingobacteriales</taxon>
        <taxon>Sphingobacteriaceae</taxon>
        <taxon>Mucilaginibacter</taxon>
    </lineage>
</organism>
<dbReference type="Proteomes" id="UP000548326">
    <property type="component" value="Unassembled WGS sequence"/>
</dbReference>
<dbReference type="SUPFAM" id="SSF51556">
    <property type="entry name" value="Metallo-dependent hydrolases"/>
    <property type="match status" value="1"/>
</dbReference>
<evidence type="ECO:0000259" key="4">
    <source>
        <dbReference type="Pfam" id="PF01979"/>
    </source>
</evidence>
<feature type="binding site" evidence="1">
    <location>
        <position position="84"/>
    </location>
    <ligand>
        <name>Zn(2+)</name>
        <dbReference type="ChEBI" id="CHEBI:29105"/>
        <label>1</label>
    </ligand>
</feature>
<evidence type="ECO:0000256" key="3">
    <source>
        <dbReference type="SAM" id="SignalP"/>
    </source>
</evidence>
<dbReference type="AlphaFoldDB" id="A0A1N6PLW2"/>
<dbReference type="Gene3D" id="2.30.40.10">
    <property type="entry name" value="Urease, subunit C, domain 1"/>
    <property type="match status" value="1"/>
</dbReference>
<dbReference type="Gene3D" id="3.20.20.140">
    <property type="entry name" value="Metal-dependent hydrolases"/>
    <property type="match status" value="1"/>
</dbReference>
<dbReference type="GO" id="GO:0046872">
    <property type="term" value="F:metal ion binding"/>
    <property type="evidence" value="ECO:0007669"/>
    <property type="project" value="UniProtKB-KW"/>
</dbReference>
<dbReference type="Proteomes" id="UP000541583">
    <property type="component" value="Unassembled WGS sequence"/>
</dbReference>